<dbReference type="EMBL" id="CYHC01000002">
    <property type="protein sequence ID" value="CUA85392.1"/>
    <property type="molecule type" value="Genomic_DNA"/>
</dbReference>
<evidence type="ECO:0000313" key="1">
    <source>
        <dbReference type="EMBL" id="CUA85392.1"/>
    </source>
</evidence>
<organism evidence="1 2">
    <name type="scientific">Chelatococcus sambhunathii</name>
    <dbReference type="NCBI Taxonomy" id="363953"/>
    <lineage>
        <taxon>Bacteria</taxon>
        <taxon>Pseudomonadati</taxon>
        <taxon>Pseudomonadota</taxon>
        <taxon>Alphaproteobacteria</taxon>
        <taxon>Hyphomicrobiales</taxon>
        <taxon>Chelatococcaceae</taxon>
        <taxon>Chelatococcus</taxon>
    </lineage>
</organism>
<dbReference type="Proteomes" id="UP000182178">
    <property type="component" value="Unassembled WGS sequence"/>
</dbReference>
<sequence length="67" mass="7297">MSHRKFGAMATVRFTGCGTCISRGTFFFPVPSRRSLTEATLPSSFSEMTKPIFSVEKPKGGTFGSRS</sequence>
<protein>
    <submittedName>
        <fullName evidence="1">Uncharacterized protein</fullName>
    </submittedName>
</protein>
<gene>
    <name evidence="1" type="ORF">Ga0061061_10259</name>
</gene>
<proteinExistence type="predicted"/>
<accession>A0ABM9U0M2</accession>
<evidence type="ECO:0000313" key="2">
    <source>
        <dbReference type="Proteomes" id="UP000182178"/>
    </source>
</evidence>
<comment type="caution">
    <text evidence="1">The sequence shown here is derived from an EMBL/GenBank/DDBJ whole genome shotgun (WGS) entry which is preliminary data.</text>
</comment>
<name>A0ABM9U0M2_9HYPH</name>
<reference evidence="1 2" key="1">
    <citation type="submission" date="2015-08" db="EMBL/GenBank/DDBJ databases">
        <authorList>
            <person name="Varghese N."/>
        </authorList>
    </citation>
    <scope>NUCLEOTIDE SEQUENCE [LARGE SCALE GENOMIC DNA]</scope>
    <source>
        <strain evidence="1 2">DSM 18167</strain>
    </source>
</reference>
<keyword evidence="2" id="KW-1185">Reference proteome</keyword>